<name>A0A397INF0_9GLOM</name>
<evidence type="ECO:0000313" key="2">
    <source>
        <dbReference type="EMBL" id="RHZ77471.1"/>
    </source>
</evidence>
<reference evidence="2 3" key="1">
    <citation type="submission" date="2018-08" db="EMBL/GenBank/DDBJ databases">
        <title>Genome and evolution of the arbuscular mycorrhizal fungus Diversispora epigaea (formerly Glomus versiforme) and its bacterial endosymbionts.</title>
        <authorList>
            <person name="Sun X."/>
            <person name="Fei Z."/>
            <person name="Harrison M."/>
        </authorList>
    </citation>
    <scope>NUCLEOTIDE SEQUENCE [LARGE SCALE GENOMIC DNA]</scope>
    <source>
        <strain evidence="2 3">IT104</strain>
    </source>
</reference>
<sequence>MKSEKDIIADDDDNNNNDNANTGRDLKDNITVQQWKYFYSYASHILLMTF</sequence>
<dbReference type="AlphaFoldDB" id="A0A397INF0"/>
<keyword evidence="3" id="KW-1185">Reference proteome</keyword>
<organism evidence="2 3">
    <name type="scientific">Diversispora epigaea</name>
    <dbReference type="NCBI Taxonomy" id="1348612"/>
    <lineage>
        <taxon>Eukaryota</taxon>
        <taxon>Fungi</taxon>
        <taxon>Fungi incertae sedis</taxon>
        <taxon>Mucoromycota</taxon>
        <taxon>Glomeromycotina</taxon>
        <taxon>Glomeromycetes</taxon>
        <taxon>Diversisporales</taxon>
        <taxon>Diversisporaceae</taxon>
        <taxon>Diversispora</taxon>
    </lineage>
</organism>
<evidence type="ECO:0000313" key="3">
    <source>
        <dbReference type="Proteomes" id="UP000266861"/>
    </source>
</evidence>
<feature type="region of interest" description="Disordered" evidence="1">
    <location>
        <begin position="1"/>
        <end position="25"/>
    </location>
</feature>
<comment type="caution">
    <text evidence="2">The sequence shown here is derived from an EMBL/GenBank/DDBJ whole genome shotgun (WGS) entry which is preliminary data.</text>
</comment>
<dbReference type="EMBL" id="PQFF01000167">
    <property type="protein sequence ID" value="RHZ77471.1"/>
    <property type="molecule type" value="Genomic_DNA"/>
</dbReference>
<protein>
    <submittedName>
        <fullName evidence="2">Uncharacterized protein</fullName>
    </submittedName>
</protein>
<proteinExistence type="predicted"/>
<evidence type="ECO:0000256" key="1">
    <source>
        <dbReference type="SAM" id="MobiDB-lite"/>
    </source>
</evidence>
<gene>
    <name evidence="2" type="ORF">Glove_177g105</name>
</gene>
<dbReference type="Proteomes" id="UP000266861">
    <property type="component" value="Unassembled WGS sequence"/>
</dbReference>
<accession>A0A397INF0</accession>